<organism evidence="2 3">
    <name type="scientific">Candidatus Coproplasma excrementigallinarum</name>
    <dbReference type="NCBI Taxonomy" id="2840747"/>
    <lineage>
        <taxon>Bacteria</taxon>
        <taxon>Bacillati</taxon>
        <taxon>Bacillota</taxon>
        <taxon>Clostridia</taxon>
        <taxon>Eubacteriales</taxon>
        <taxon>Candidatus Coproplasma</taxon>
    </lineage>
</organism>
<dbReference type="NCBIfam" id="TIGR00199">
    <property type="entry name" value="PncC_domain"/>
    <property type="match status" value="1"/>
</dbReference>
<dbReference type="InterPro" id="IPR008136">
    <property type="entry name" value="CinA_C"/>
</dbReference>
<sequence>MKNCLVLLKNKKIFSDVPEYEQCVRAFASDGLYFDKIAVGGYDCSKDIVNQLKDCRENYSNTVILCPRSMGDGLKEFLEPLYGCSFDMAWMLDSGESTVFLQFTDSQNTAALSQISAFINKKSGKKFGKSYIKAVGAPRAEILKAAEKAKKINPSLECNIYETFGDCTIEIVYSESDSKMMVDEVVRTFATALEEYIYALENISLAQRLYQLLKLRRMKIAVAESFTGGGVGQKLVEVPGISEVYYEGLNTYSNESKIRRLGVDEMTIKTTGAVSAETACQMAGGLISQGHCDVSVATTGIAGPKSDNTSKPVGLCYIAVGLKEGVSVYRYNLTGGRENVTKTAINYALFLVYKRIK</sequence>
<gene>
    <name evidence="2" type="ORF">IAB69_00905</name>
</gene>
<proteinExistence type="predicted"/>
<accession>A0A9D1MIP1</accession>
<reference evidence="2" key="2">
    <citation type="journal article" date="2021" name="PeerJ">
        <title>Extensive microbial diversity within the chicken gut microbiome revealed by metagenomics and culture.</title>
        <authorList>
            <person name="Gilroy R."/>
            <person name="Ravi A."/>
            <person name="Getino M."/>
            <person name="Pursley I."/>
            <person name="Horton D.L."/>
            <person name="Alikhan N.F."/>
            <person name="Baker D."/>
            <person name="Gharbi K."/>
            <person name="Hall N."/>
            <person name="Watson M."/>
            <person name="Adriaenssens E.M."/>
            <person name="Foster-Nyarko E."/>
            <person name="Jarju S."/>
            <person name="Secka A."/>
            <person name="Antonio M."/>
            <person name="Oren A."/>
            <person name="Chaudhuri R.R."/>
            <person name="La Ragione R."/>
            <person name="Hildebrand F."/>
            <person name="Pallen M.J."/>
        </authorList>
    </citation>
    <scope>NUCLEOTIDE SEQUENCE</scope>
    <source>
        <strain evidence="2">CHK195-12923</strain>
    </source>
</reference>
<protein>
    <submittedName>
        <fullName evidence="2">CinA family protein</fullName>
    </submittedName>
</protein>
<comment type="caution">
    <text evidence="2">The sequence shown here is derived from an EMBL/GenBank/DDBJ whole genome shotgun (WGS) entry which is preliminary data.</text>
</comment>
<dbReference type="Proteomes" id="UP000824110">
    <property type="component" value="Unassembled WGS sequence"/>
</dbReference>
<name>A0A9D1MIP1_9FIRM</name>
<reference evidence="2" key="1">
    <citation type="submission" date="2020-10" db="EMBL/GenBank/DDBJ databases">
        <authorList>
            <person name="Gilroy R."/>
        </authorList>
    </citation>
    <scope>NUCLEOTIDE SEQUENCE</scope>
    <source>
        <strain evidence="2">CHK195-12923</strain>
    </source>
</reference>
<feature type="domain" description="CinA C-terminal" evidence="1">
    <location>
        <begin position="204"/>
        <end position="354"/>
    </location>
</feature>
<dbReference type="SUPFAM" id="SSF142433">
    <property type="entry name" value="CinA-like"/>
    <property type="match status" value="1"/>
</dbReference>
<dbReference type="AlphaFoldDB" id="A0A9D1MIP1"/>
<evidence type="ECO:0000259" key="1">
    <source>
        <dbReference type="Pfam" id="PF02464"/>
    </source>
</evidence>
<dbReference type="Gene3D" id="3.90.950.20">
    <property type="entry name" value="CinA-like"/>
    <property type="match status" value="1"/>
</dbReference>
<evidence type="ECO:0000313" key="2">
    <source>
        <dbReference type="EMBL" id="HIU61195.1"/>
    </source>
</evidence>
<dbReference type="Pfam" id="PF02464">
    <property type="entry name" value="CinA"/>
    <property type="match status" value="1"/>
</dbReference>
<dbReference type="EMBL" id="DVNE01000009">
    <property type="protein sequence ID" value="HIU61195.1"/>
    <property type="molecule type" value="Genomic_DNA"/>
</dbReference>
<dbReference type="InterPro" id="IPR036653">
    <property type="entry name" value="CinA-like_C"/>
</dbReference>
<evidence type="ECO:0000313" key="3">
    <source>
        <dbReference type="Proteomes" id="UP000824110"/>
    </source>
</evidence>